<dbReference type="Proteomes" id="UP000070539">
    <property type="component" value="Unassembled WGS sequence"/>
</dbReference>
<comment type="caution">
    <text evidence="1">The sequence shown here is derived from an EMBL/GenBank/DDBJ whole genome shotgun (WGS) entry which is preliminary data.</text>
</comment>
<reference evidence="1 2" key="1">
    <citation type="submission" date="2016-01" db="EMBL/GenBank/DDBJ databases">
        <title>Genome sequence of Clostridium neopropionicum X4, DSM-3847.</title>
        <authorList>
            <person name="Poehlein A."/>
            <person name="Beck M.H."/>
            <person name="Bengelsdorf F.R."/>
            <person name="Daniel R."/>
            <person name="Duerre P."/>
        </authorList>
    </citation>
    <scope>NUCLEOTIDE SEQUENCE [LARGE SCALE GENOMIC DNA]</scope>
    <source>
        <strain evidence="1 2">DSM-3847</strain>
    </source>
</reference>
<evidence type="ECO:0000313" key="2">
    <source>
        <dbReference type="Proteomes" id="UP000070539"/>
    </source>
</evidence>
<evidence type="ECO:0008006" key="3">
    <source>
        <dbReference type="Google" id="ProtNLM"/>
    </source>
</evidence>
<dbReference type="PATRIC" id="fig|36847.3.peg.2840"/>
<dbReference type="EMBL" id="LRVM01000009">
    <property type="protein sequence ID" value="KXL52273.1"/>
    <property type="molecule type" value="Genomic_DNA"/>
</dbReference>
<accession>A0A136WCL8</accession>
<organism evidence="1 2">
    <name type="scientific">Anaerotignum neopropionicum</name>
    <dbReference type="NCBI Taxonomy" id="36847"/>
    <lineage>
        <taxon>Bacteria</taxon>
        <taxon>Bacillati</taxon>
        <taxon>Bacillota</taxon>
        <taxon>Clostridia</taxon>
        <taxon>Lachnospirales</taxon>
        <taxon>Anaerotignaceae</taxon>
        <taxon>Anaerotignum</taxon>
    </lineage>
</organism>
<sequence>MKDKYITITGFNHYYGKQPFSIGNIIKCIKDESNQYDTEAIKTVLPYIGTVGYVANSPYTVAGGTLSAGRIYDHVRKKFYVRVMFTTASKIICRLEKYEPELFEKELQVQMKQSNEDKEFWD</sequence>
<proteinExistence type="predicted"/>
<keyword evidence="2" id="KW-1185">Reference proteome</keyword>
<protein>
    <recommendedName>
        <fullName evidence="3">HIRAN domain protein</fullName>
    </recommendedName>
</protein>
<name>A0A136WCL8_9FIRM</name>
<dbReference type="AlphaFoldDB" id="A0A136WCL8"/>
<dbReference type="STRING" id="36847.CLNEO_24380"/>
<evidence type="ECO:0000313" key="1">
    <source>
        <dbReference type="EMBL" id="KXL52273.1"/>
    </source>
</evidence>
<gene>
    <name evidence="1" type="ORF">CLNEO_24380</name>
</gene>
<dbReference type="RefSeq" id="WP_066089546.1">
    <property type="nucleotide sequence ID" value="NZ_LRVM01000009.1"/>
</dbReference>